<evidence type="ECO:0000256" key="10">
    <source>
        <dbReference type="RuleBase" id="RU363036"/>
    </source>
</evidence>
<keyword evidence="6 10" id="KW-0648">Protein biosynthesis</keyword>
<dbReference type="PRINTS" id="PR01039">
    <property type="entry name" value="TRNASYNTHTRP"/>
</dbReference>
<dbReference type="STRING" id="1122195.SAMN02745164_01395"/>
<dbReference type="Proteomes" id="UP000184334">
    <property type="component" value="Unassembled WGS sequence"/>
</dbReference>
<dbReference type="CDD" id="cd00806">
    <property type="entry name" value="TrpRS_core"/>
    <property type="match status" value="1"/>
</dbReference>
<keyword evidence="4 10" id="KW-0547">Nucleotide-binding</keyword>
<dbReference type="SUPFAM" id="SSF52374">
    <property type="entry name" value="Nucleotidylyl transferase"/>
    <property type="match status" value="1"/>
</dbReference>
<keyword evidence="12" id="KW-1185">Reference proteome</keyword>
<dbReference type="InterPro" id="IPR002306">
    <property type="entry name" value="Trp-tRNA-ligase"/>
</dbReference>
<keyword evidence="7 10" id="KW-0030">Aminoacyl-tRNA synthetase</keyword>
<dbReference type="AlphaFoldDB" id="A0A1M4XCH7"/>
<evidence type="ECO:0000256" key="3">
    <source>
        <dbReference type="ARBA" id="ARBA00022598"/>
    </source>
</evidence>
<evidence type="ECO:0000256" key="2">
    <source>
        <dbReference type="ARBA" id="ARBA00013161"/>
    </source>
</evidence>
<dbReference type="EMBL" id="FQUI01000021">
    <property type="protein sequence ID" value="SHE90922.1"/>
    <property type="molecule type" value="Genomic_DNA"/>
</dbReference>
<name>A0A1M4XCH7_MARH1</name>
<dbReference type="RefSeq" id="WP_072864853.1">
    <property type="nucleotide sequence ID" value="NZ_FQUI01000021.1"/>
</dbReference>
<keyword evidence="3 10" id="KW-0436">Ligase</keyword>
<keyword evidence="5 10" id="KW-0067">ATP-binding</keyword>
<evidence type="ECO:0000313" key="12">
    <source>
        <dbReference type="Proteomes" id="UP000184334"/>
    </source>
</evidence>
<dbReference type="Pfam" id="PF00579">
    <property type="entry name" value="tRNA-synt_1b"/>
    <property type="match status" value="1"/>
</dbReference>
<dbReference type="GO" id="GO:0006436">
    <property type="term" value="P:tryptophanyl-tRNA aminoacylation"/>
    <property type="evidence" value="ECO:0007669"/>
    <property type="project" value="UniProtKB-UniRule"/>
</dbReference>
<dbReference type="GO" id="GO:0005524">
    <property type="term" value="F:ATP binding"/>
    <property type="evidence" value="ECO:0007669"/>
    <property type="project" value="UniProtKB-KW"/>
</dbReference>
<sequence length="325" mass="37532">MRILSGMRATGKLHLGHVLVLEDWKKLQDNGNETFFFVADWHALTTHKEESHIIYQSTLDIVRGYLATGLDPEKSVIFVQSAIKEHAELYLLFNMLVSVNRLERIPTYKELKENLSNRDLSTAGFLTYPVLQTADILIYKATGVPVGEDQLYHIELSREIARRFNSLYKEIFPEPNPIVTRIPKLPGTDGRKMSKSYGNIIMIDETSDSLKKKVMPMMTDPARMRRTDPGDPEKCPVWDYHKAFTYNQEELDWVVKGCKTAEIGCVQCKKLLLKNMEERLKPIWEKYEKISDEDVLNVIHDGNKKASEVAKKTLTEVREAMNLRW</sequence>
<comment type="catalytic activity">
    <reaction evidence="8">
        <text>tRNA(Trp) + L-tryptophan + ATP = L-tryptophyl-tRNA(Trp) + AMP + diphosphate + H(+)</text>
        <dbReference type="Rhea" id="RHEA:24080"/>
        <dbReference type="Rhea" id="RHEA-COMP:9671"/>
        <dbReference type="Rhea" id="RHEA-COMP:9705"/>
        <dbReference type="ChEBI" id="CHEBI:15378"/>
        <dbReference type="ChEBI" id="CHEBI:30616"/>
        <dbReference type="ChEBI" id="CHEBI:33019"/>
        <dbReference type="ChEBI" id="CHEBI:57912"/>
        <dbReference type="ChEBI" id="CHEBI:78442"/>
        <dbReference type="ChEBI" id="CHEBI:78535"/>
        <dbReference type="ChEBI" id="CHEBI:456215"/>
        <dbReference type="EC" id="6.1.1.2"/>
    </reaction>
</comment>
<dbReference type="PANTHER" id="PTHR43766">
    <property type="entry name" value="TRYPTOPHAN--TRNA LIGASE, MITOCHONDRIAL"/>
    <property type="match status" value="1"/>
</dbReference>
<dbReference type="EC" id="6.1.1.2" evidence="2 9"/>
<organism evidence="11 12">
    <name type="scientific">Marinitoga hydrogenitolerans (strain DSM 16785 / JCM 12826 / AT1271)</name>
    <dbReference type="NCBI Taxonomy" id="1122195"/>
    <lineage>
        <taxon>Bacteria</taxon>
        <taxon>Thermotogati</taxon>
        <taxon>Thermotogota</taxon>
        <taxon>Thermotogae</taxon>
        <taxon>Petrotogales</taxon>
        <taxon>Petrotogaceae</taxon>
        <taxon>Marinitoga</taxon>
    </lineage>
</organism>
<evidence type="ECO:0000313" key="11">
    <source>
        <dbReference type="EMBL" id="SHE90922.1"/>
    </source>
</evidence>
<dbReference type="Gene3D" id="3.40.50.620">
    <property type="entry name" value="HUPs"/>
    <property type="match status" value="1"/>
</dbReference>
<evidence type="ECO:0000256" key="4">
    <source>
        <dbReference type="ARBA" id="ARBA00022741"/>
    </source>
</evidence>
<dbReference type="Gene3D" id="1.10.240.10">
    <property type="entry name" value="Tyrosyl-Transfer RNA Synthetase"/>
    <property type="match status" value="1"/>
</dbReference>
<evidence type="ECO:0000256" key="9">
    <source>
        <dbReference type="NCBIfam" id="TIGR00233"/>
    </source>
</evidence>
<evidence type="ECO:0000256" key="6">
    <source>
        <dbReference type="ARBA" id="ARBA00022917"/>
    </source>
</evidence>
<reference evidence="11" key="1">
    <citation type="submission" date="2016-11" db="EMBL/GenBank/DDBJ databases">
        <authorList>
            <person name="Varghese N."/>
            <person name="Submissions S."/>
        </authorList>
    </citation>
    <scope>NUCLEOTIDE SEQUENCE [LARGE SCALE GENOMIC DNA]</scope>
    <source>
        <strain evidence="11">DSM 16785</strain>
    </source>
</reference>
<evidence type="ECO:0000256" key="7">
    <source>
        <dbReference type="ARBA" id="ARBA00023146"/>
    </source>
</evidence>
<protein>
    <recommendedName>
        <fullName evidence="2 9">Tryptophan--tRNA ligase</fullName>
        <ecNumber evidence="2 9">6.1.1.2</ecNumber>
    </recommendedName>
</protein>
<dbReference type="FunFam" id="1.10.240.10:FF:000005">
    <property type="entry name" value="Tryptophan--tRNA ligase"/>
    <property type="match status" value="1"/>
</dbReference>
<dbReference type="InterPro" id="IPR014729">
    <property type="entry name" value="Rossmann-like_a/b/a_fold"/>
</dbReference>
<proteinExistence type="inferred from homology"/>
<evidence type="ECO:0000256" key="5">
    <source>
        <dbReference type="ARBA" id="ARBA00022840"/>
    </source>
</evidence>
<dbReference type="InterPro" id="IPR002305">
    <property type="entry name" value="aa-tRNA-synth_Ic"/>
</dbReference>
<dbReference type="OrthoDB" id="9801042at2"/>
<dbReference type="PANTHER" id="PTHR43766:SF1">
    <property type="entry name" value="TRYPTOPHAN--TRNA LIGASE, MITOCHONDRIAL"/>
    <property type="match status" value="1"/>
</dbReference>
<evidence type="ECO:0000256" key="1">
    <source>
        <dbReference type="ARBA" id="ARBA00005594"/>
    </source>
</evidence>
<dbReference type="GO" id="GO:0004830">
    <property type="term" value="F:tryptophan-tRNA ligase activity"/>
    <property type="evidence" value="ECO:0007669"/>
    <property type="project" value="UniProtKB-UniRule"/>
</dbReference>
<evidence type="ECO:0000256" key="8">
    <source>
        <dbReference type="ARBA" id="ARBA00049929"/>
    </source>
</evidence>
<dbReference type="GO" id="GO:0005829">
    <property type="term" value="C:cytosol"/>
    <property type="evidence" value="ECO:0007669"/>
    <property type="project" value="TreeGrafter"/>
</dbReference>
<comment type="caution">
    <text evidence="11">The sequence shown here is derived from an EMBL/GenBank/DDBJ whole genome shotgun (WGS) entry which is preliminary data.</text>
</comment>
<dbReference type="NCBIfam" id="TIGR00233">
    <property type="entry name" value="trpS"/>
    <property type="match status" value="1"/>
</dbReference>
<gene>
    <name evidence="11" type="ORF">SAMN02745164_01395</name>
</gene>
<accession>A0A1M4XCH7</accession>
<comment type="similarity">
    <text evidence="1 10">Belongs to the class-I aminoacyl-tRNA synthetase family.</text>
</comment>
<dbReference type="InterPro" id="IPR050203">
    <property type="entry name" value="Trp-tRNA_synthetase"/>
</dbReference>